<sequence length="44" mass="5035">THNNHLFTPSEPENLLNRASVGSLCNFTKEKTTYNSIDYVHMPI</sequence>
<dbReference type="EMBL" id="AHBZ02000095">
    <property type="protein sequence ID" value="ERG19065.1"/>
    <property type="molecule type" value="Genomic_DNA"/>
</dbReference>
<gene>
    <name evidence="1" type="ORF">PCIT_07853</name>
</gene>
<accession>U1JQX1</accession>
<organism evidence="1">
    <name type="scientific">Pseudoalteromonas citrea DSM 8771</name>
    <dbReference type="NCBI Taxonomy" id="1117314"/>
    <lineage>
        <taxon>Bacteria</taxon>
        <taxon>Pseudomonadati</taxon>
        <taxon>Pseudomonadota</taxon>
        <taxon>Gammaproteobacteria</taxon>
        <taxon>Alteromonadales</taxon>
        <taxon>Pseudoalteromonadaceae</taxon>
        <taxon>Pseudoalteromonas</taxon>
    </lineage>
</organism>
<reference evidence="1" key="2">
    <citation type="submission" date="2013-04" db="EMBL/GenBank/DDBJ databases">
        <title>Genome sequence of Pseudoalteromonas citrea.</title>
        <authorList>
            <person name="Xie B.-B."/>
            <person name="Rong J.-C."/>
            <person name="Qin Q.-L."/>
            <person name="Shu Y.-L."/>
            <person name="Zhang Y.-Z."/>
        </authorList>
    </citation>
    <scope>NUCLEOTIDE SEQUENCE</scope>
    <source>
        <strain evidence="1">NCIMB 1889</strain>
    </source>
</reference>
<feature type="non-terminal residue" evidence="1">
    <location>
        <position position="1"/>
    </location>
</feature>
<reference evidence="1" key="1">
    <citation type="journal article" date="2012" name="J. Bacteriol.">
        <title>Genome sequences of type strains of seven species of the marine bacterium Pseudoalteromonas.</title>
        <authorList>
            <person name="Xie B.B."/>
            <person name="Shu Y.L."/>
            <person name="Qin Q.L."/>
            <person name="Rong J.C."/>
            <person name="Zhang X.Y."/>
            <person name="Chen X.L."/>
            <person name="Shi M."/>
            <person name="He H.L."/>
            <person name="Zhou B.C."/>
            <person name="Zhang Y.Z."/>
        </authorList>
    </citation>
    <scope>NUCLEOTIDE SEQUENCE [LARGE SCALE GENOMIC DNA]</scope>
    <source>
        <strain evidence="1">NCIMB 1889</strain>
    </source>
</reference>
<proteinExistence type="predicted"/>
<name>U1JQX1_9GAMM</name>
<protein>
    <submittedName>
        <fullName evidence="1">Uncharacterized protein</fullName>
    </submittedName>
</protein>
<evidence type="ECO:0000313" key="1">
    <source>
        <dbReference type="EMBL" id="ERG19065.1"/>
    </source>
</evidence>
<comment type="caution">
    <text evidence="1">The sequence shown here is derived from an EMBL/GenBank/DDBJ whole genome shotgun (WGS) entry which is preliminary data.</text>
</comment>
<dbReference type="AlphaFoldDB" id="U1JQX1"/>